<sequence length="182" mass="20034">MVSDPPLPTYNRKSSGADVTSSPSSLPIADIVQSTSSLLDIVRRQGCRWVGARRAVERSHAAAIVLAALKERCYFARSPQEMSFRNTLHGSSHLSQSTHHLCPWCGMCPICGSIAPTPPAAMVVHAPPALAPVDERIVQFLFTLFVLETHLSGDWRHLILPYAMCILIFFPCLIKALLAFFH</sequence>
<evidence type="ECO:0000256" key="1">
    <source>
        <dbReference type="SAM" id="MobiDB-lite"/>
    </source>
</evidence>
<dbReference type="Proteomes" id="UP001218188">
    <property type="component" value="Unassembled WGS sequence"/>
</dbReference>
<dbReference type="AlphaFoldDB" id="A0AAD6XAW9"/>
<comment type="caution">
    <text evidence="3">The sequence shown here is derived from an EMBL/GenBank/DDBJ whole genome shotgun (WGS) entry which is preliminary data.</text>
</comment>
<feature type="transmembrane region" description="Helical" evidence="2">
    <location>
        <begin position="159"/>
        <end position="181"/>
    </location>
</feature>
<evidence type="ECO:0000256" key="2">
    <source>
        <dbReference type="SAM" id="Phobius"/>
    </source>
</evidence>
<reference evidence="3" key="1">
    <citation type="submission" date="2023-03" db="EMBL/GenBank/DDBJ databases">
        <title>Massive genome expansion in bonnet fungi (Mycena s.s.) driven by repeated elements and novel gene families across ecological guilds.</title>
        <authorList>
            <consortium name="Lawrence Berkeley National Laboratory"/>
            <person name="Harder C.B."/>
            <person name="Miyauchi S."/>
            <person name="Viragh M."/>
            <person name="Kuo A."/>
            <person name="Thoen E."/>
            <person name="Andreopoulos B."/>
            <person name="Lu D."/>
            <person name="Skrede I."/>
            <person name="Drula E."/>
            <person name="Henrissat B."/>
            <person name="Morin E."/>
            <person name="Kohler A."/>
            <person name="Barry K."/>
            <person name="LaButti K."/>
            <person name="Morin E."/>
            <person name="Salamov A."/>
            <person name="Lipzen A."/>
            <person name="Mereny Z."/>
            <person name="Hegedus B."/>
            <person name="Baldrian P."/>
            <person name="Stursova M."/>
            <person name="Weitz H."/>
            <person name="Taylor A."/>
            <person name="Grigoriev I.V."/>
            <person name="Nagy L.G."/>
            <person name="Martin F."/>
            <person name="Kauserud H."/>
        </authorList>
    </citation>
    <scope>NUCLEOTIDE SEQUENCE</scope>
    <source>
        <strain evidence="3">CBHHK200</strain>
    </source>
</reference>
<keyword evidence="4" id="KW-1185">Reference proteome</keyword>
<name>A0AAD6XAW9_9AGAR</name>
<protein>
    <submittedName>
        <fullName evidence="3">Uncharacterized protein</fullName>
    </submittedName>
</protein>
<feature type="region of interest" description="Disordered" evidence="1">
    <location>
        <begin position="1"/>
        <end position="24"/>
    </location>
</feature>
<proteinExistence type="predicted"/>
<keyword evidence="2" id="KW-0812">Transmembrane</keyword>
<accession>A0AAD6XAW9</accession>
<keyword evidence="2" id="KW-1133">Transmembrane helix</keyword>
<evidence type="ECO:0000313" key="4">
    <source>
        <dbReference type="Proteomes" id="UP001218188"/>
    </source>
</evidence>
<organism evidence="3 4">
    <name type="scientific">Mycena alexandri</name>
    <dbReference type="NCBI Taxonomy" id="1745969"/>
    <lineage>
        <taxon>Eukaryota</taxon>
        <taxon>Fungi</taxon>
        <taxon>Dikarya</taxon>
        <taxon>Basidiomycota</taxon>
        <taxon>Agaricomycotina</taxon>
        <taxon>Agaricomycetes</taxon>
        <taxon>Agaricomycetidae</taxon>
        <taxon>Agaricales</taxon>
        <taxon>Marasmiineae</taxon>
        <taxon>Mycenaceae</taxon>
        <taxon>Mycena</taxon>
    </lineage>
</organism>
<gene>
    <name evidence="3" type="ORF">C8F04DRAFT_1252632</name>
</gene>
<keyword evidence="2" id="KW-0472">Membrane</keyword>
<evidence type="ECO:0000313" key="3">
    <source>
        <dbReference type="EMBL" id="KAJ7041705.1"/>
    </source>
</evidence>
<dbReference type="EMBL" id="JARJCM010000015">
    <property type="protein sequence ID" value="KAJ7041705.1"/>
    <property type="molecule type" value="Genomic_DNA"/>
</dbReference>
<feature type="compositionally biased region" description="Polar residues" evidence="1">
    <location>
        <begin position="11"/>
        <end position="24"/>
    </location>
</feature>